<dbReference type="SUPFAM" id="SSF52151">
    <property type="entry name" value="FabD/lysophospholipase-like"/>
    <property type="match status" value="1"/>
</dbReference>
<dbReference type="GO" id="GO:0016020">
    <property type="term" value="C:membrane"/>
    <property type="evidence" value="ECO:0007669"/>
    <property type="project" value="TreeGrafter"/>
</dbReference>
<dbReference type="GO" id="GO:0019369">
    <property type="term" value="P:arachidonate metabolic process"/>
    <property type="evidence" value="ECO:0007669"/>
    <property type="project" value="TreeGrafter"/>
</dbReference>
<keyword evidence="4" id="KW-0443">Lipid metabolism</keyword>
<dbReference type="CDD" id="cd07199">
    <property type="entry name" value="Pat17_PNPLA8_PNPLA9_like"/>
    <property type="match status" value="1"/>
</dbReference>
<dbReference type="InterPro" id="IPR016035">
    <property type="entry name" value="Acyl_Trfase/lysoPLipase"/>
</dbReference>
<keyword evidence="3" id="KW-0862">Zinc</keyword>
<evidence type="ECO:0000256" key="1">
    <source>
        <dbReference type="ARBA" id="ARBA00022723"/>
    </source>
</evidence>
<dbReference type="Gene3D" id="3.40.1090.10">
    <property type="entry name" value="Cytosolic phospholipase A2 catalytic domain"/>
    <property type="match status" value="1"/>
</dbReference>
<organism evidence="7 8">
    <name type="scientific">Fusarium albosuccineum</name>
    <dbReference type="NCBI Taxonomy" id="1237068"/>
    <lineage>
        <taxon>Eukaryota</taxon>
        <taxon>Fungi</taxon>
        <taxon>Dikarya</taxon>
        <taxon>Ascomycota</taxon>
        <taxon>Pezizomycotina</taxon>
        <taxon>Sordariomycetes</taxon>
        <taxon>Hypocreomycetidae</taxon>
        <taxon>Hypocreales</taxon>
        <taxon>Nectriaceae</taxon>
        <taxon>Fusarium</taxon>
        <taxon>Fusarium decemcellulare species complex</taxon>
    </lineage>
</organism>
<dbReference type="InterPro" id="IPR017907">
    <property type="entry name" value="Znf_RING_CS"/>
</dbReference>
<evidence type="ECO:0000313" key="7">
    <source>
        <dbReference type="EMBL" id="KAF4462509.1"/>
    </source>
</evidence>
<protein>
    <submittedName>
        <fullName evidence="7">Patatin phospholipase</fullName>
    </submittedName>
</protein>
<dbReference type="PANTHER" id="PTHR24185:SF8">
    <property type="entry name" value="PNPLA DOMAIN-CONTAINING PROTEIN"/>
    <property type="match status" value="1"/>
</dbReference>
<evidence type="ECO:0000256" key="3">
    <source>
        <dbReference type="ARBA" id="ARBA00022833"/>
    </source>
</evidence>
<dbReference type="PROSITE" id="PS00518">
    <property type="entry name" value="ZF_RING_1"/>
    <property type="match status" value="1"/>
</dbReference>
<dbReference type="AlphaFoldDB" id="A0A8H4P4U5"/>
<evidence type="ECO:0000256" key="4">
    <source>
        <dbReference type="ARBA" id="ARBA00023098"/>
    </source>
</evidence>
<dbReference type="Proteomes" id="UP000554235">
    <property type="component" value="Unassembled WGS sequence"/>
</dbReference>
<name>A0A8H4P4U5_9HYPO</name>
<dbReference type="EMBL" id="JAADYS010001522">
    <property type="protein sequence ID" value="KAF4462509.1"/>
    <property type="molecule type" value="Genomic_DNA"/>
</dbReference>
<keyword evidence="8" id="KW-1185">Reference proteome</keyword>
<evidence type="ECO:0000256" key="2">
    <source>
        <dbReference type="ARBA" id="ARBA00022771"/>
    </source>
</evidence>
<dbReference type="Pfam" id="PF01734">
    <property type="entry name" value="Patatin"/>
    <property type="match status" value="1"/>
</dbReference>
<dbReference type="GO" id="GO:0008270">
    <property type="term" value="F:zinc ion binding"/>
    <property type="evidence" value="ECO:0007669"/>
    <property type="project" value="UniProtKB-KW"/>
</dbReference>
<dbReference type="GO" id="GO:0046486">
    <property type="term" value="P:glycerolipid metabolic process"/>
    <property type="evidence" value="ECO:0007669"/>
    <property type="project" value="UniProtKB-ARBA"/>
</dbReference>
<feature type="short sequence motif" description="GXGXXG" evidence="5">
    <location>
        <begin position="308"/>
        <end position="313"/>
    </location>
</feature>
<evidence type="ECO:0000313" key="8">
    <source>
        <dbReference type="Proteomes" id="UP000554235"/>
    </source>
</evidence>
<dbReference type="OrthoDB" id="5153649at2759"/>
<feature type="domain" description="PNPLA" evidence="6">
    <location>
        <begin position="304"/>
        <end position="514"/>
    </location>
</feature>
<dbReference type="PANTHER" id="PTHR24185">
    <property type="entry name" value="CALCIUM-INDEPENDENT PHOSPHOLIPASE A2-GAMMA"/>
    <property type="match status" value="1"/>
</dbReference>
<dbReference type="GO" id="GO:0047499">
    <property type="term" value="F:calcium-independent phospholipase A2 activity"/>
    <property type="evidence" value="ECO:0007669"/>
    <property type="project" value="TreeGrafter"/>
</dbReference>
<evidence type="ECO:0000259" key="6">
    <source>
        <dbReference type="PROSITE" id="PS51635"/>
    </source>
</evidence>
<evidence type="ECO:0000256" key="5">
    <source>
        <dbReference type="PROSITE-ProRule" id="PRU01161"/>
    </source>
</evidence>
<comment type="caution">
    <text evidence="5">Lacks conserved residue(s) required for the propagation of feature annotation.</text>
</comment>
<accession>A0A8H4P4U5</accession>
<comment type="caution">
    <text evidence="7">The sequence shown here is derived from an EMBL/GenBank/DDBJ whole genome shotgun (WGS) entry which is preliminary data.</text>
</comment>
<sequence>MIILADKHGQQPSAASIAEGLLSTTVKTIASRPLSSYFFDTTFVQVPKTNSLNTLSTRLHERASVVRQRRREAGLLFSVEHFNTLFERAFESATALQDHPFDPICSARQDLPVSTELADHLLNFMNQIPLATDLLSFASPVVASSFLLDHYVPDMHLFNPADVFERLYRDACRRACRRTVATARNDGLLLPSALINAILDQFLVVFDRLKQGEAAVSIHRSILAAHSDHWPSLKNNKSCFSCLTQVPQHKISCGHWICENCLQAFGTSDAADPLLFSLKQCLLDGQVANLEVRIRPPTAGHSILCIDGGGVRGIIPPAILRQIQERLDLPIPIQELFTMSSLRQSSNPSASGALIVLALFVNGWSVEQCAVEFEQLAKVAFSPPAILSLPGLSWARSILLDAIYSENDIETALKKAFGEKTLTETPHAKRIGARIGIPAATIRQPSLCLFTNYNGVGQERSGYSVLKEAEHVKTWEIGRSSSAAPLYFTPKYLSGLGTFQDAGTLVNNPIIVALSEFAAMYGDGKPDLVLNIGTGTSPDMPVEDERPRFIKDSWLVRLKRGYMALMQGRKTWNDVASLSKRVGESSGRYRLDVTLPQPPSLDDTASMPMLTSLVHRDTVTLRAVPEIAHHMFATLFYFELDSMPKTMGSNLRVNGRILCIRKGQDQALPKILERLRKSTLYVNGKSTPSVIDTDIHGNIHHTIDFITGKSLLIELEEEDSRHPFPISGSPYNISKLVSCGQATAVFGTRSHQKRPLE</sequence>
<dbReference type="PROSITE" id="PS51635">
    <property type="entry name" value="PNPLA"/>
    <property type="match status" value="1"/>
</dbReference>
<keyword evidence="1" id="KW-0479">Metal-binding</keyword>
<reference evidence="7 8" key="1">
    <citation type="submission" date="2020-01" db="EMBL/GenBank/DDBJ databases">
        <title>Identification and distribution of gene clusters putatively required for synthesis of sphingolipid metabolism inhibitors in phylogenetically diverse species of the filamentous fungus Fusarium.</title>
        <authorList>
            <person name="Kim H.-S."/>
            <person name="Busman M."/>
            <person name="Brown D.W."/>
            <person name="Divon H."/>
            <person name="Uhlig S."/>
            <person name="Proctor R.H."/>
        </authorList>
    </citation>
    <scope>NUCLEOTIDE SEQUENCE [LARGE SCALE GENOMIC DNA]</scope>
    <source>
        <strain evidence="7 8">NRRL 20459</strain>
    </source>
</reference>
<dbReference type="InterPro" id="IPR002641">
    <property type="entry name" value="PNPLA_dom"/>
</dbReference>
<proteinExistence type="predicted"/>
<feature type="non-terminal residue" evidence="7">
    <location>
        <position position="1"/>
    </location>
</feature>
<keyword evidence="2" id="KW-0863">Zinc-finger</keyword>
<gene>
    <name evidence="7" type="ORF">FALBO_10678</name>
</gene>